<dbReference type="RefSeq" id="WP_128980502.1">
    <property type="nucleotide sequence ID" value="NZ_CP053836.1"/>
</dbReference>
<reference evidence="3 4" key="1">
    <citation type="submission" date="2017-10" db="EMBL/GenBank/DDBJ databases">
        <title>Genomics of the genus Arcobacter.</title>
        <authorList>
            <person name="Perez-Cataluna A."/>
            <person name="Figueras M.J."/>
        </authorList>
    </citation>
    <scope>NUCLEOTIDE SEQUENCE [LARGE SCALE GENOMIC DNA]</scope>
    <source>
        <strain evidence="2 3">CECT 8441</strain>
        <strain evidence="1 4">CECT 8993</strain>
    </source>
</reference>
<accession>A0A4Q0YI88</accession>
<sequence length="85" mass="9893">MEDLKNKRICECGEKTIEEAVEIFKNTDLPYKKAKKLVTGCNKTCCRKPLMALYNMVDFGYIDYEEISFLIDAMNDRLKDDDGKQ</sequence>
<proteinExistence type="predicted"/>
<evidence type="ECO:0000313" key="2">
    <source>
        <dbReference type="EMBL" id="RXK08429.1"/>
    </source>
</evidence>
<evidence type="ECO:0000313" key="3">
    <source>
        <dbReference type="Proteomes" id="UP000289758"/>
    </source>
</evidence>
<dbReference type="Proteomes" id="UP000289758">
    <property type="component" value="Unassembled WGS sequence"/>
</dbReference>
<evidence type="ECO:0000313" key="1">
    <source>
        <dbReference type="EMBL" id="RXJ68571.1"/>
    </source>
</evidence>
<dbReference type="Proteomes" id="UP000290172">
    <property type="component" value="Unassembled WGS sequence"/>
</dbReference>
<dbReference type="OrthoDB" id="5344124at2"/>
<dbReference type="EMBL" id="PDKK01000001">
    <property type="protein sequence ID" value="RXK08429.1"/>
    <property type="molecule type" value="Genomic_DNA"/>
</dbReference>
<keyword evidence="3" id="KW-1185">Reference proteome</keyword>
<dbReference type="AlphaFoldDB" id="A0A4Q0YI88"/>
<organism evidence="1 4">
    <name type="scientific">Halarcobacter ebronensis</name>
    <dbReference type="NCBI Taxonomy" id="1462615"/>
    <lineage>
        <taxon>Bacteria</taxon>
        <taxon>Pseudomonadati</taxon>
        <taxon>Campylobacterota</taxon>
        <taxon>Epsilonproteobacteria</taxon>
        <taxon>Campylobacterales</taxon>
        <taxon>Arcobacteraceae</taxon>
        <taxon>Halarcobacter</taxon>
    </lineage>
</organism>
<dbReference type="EMBL" id="PDKJ01000005">
    <property type="protein sequence ID" value="RXJ68571.1"/>
    <property type="molecule type" value="Genomic_DNA"/>
</dbReference>
<name>A0A4Q0YI88_9BACT</name>
<gene>
    <name evidence="2" type="ORF">CRV07_01095</name>
    <name evidence="1" type="ORF">CRV08_07010</name>
</gene>
<evidence type="ECO:0000313" key="4">
    <source>
        <dbReference type="Proteomes" id="UP000290172"/>
    </source>
</evidence>
<comment type="caution">
    <text evidence="1">The sequence shown here is derived from an EMBL/GenBank/DDBJ whole genome shotgun (WGS) entry which is preliminary data.</text>
</comment>
<protein>
    <submittedName>
        <fullName evidence="1">Uncharacterized protein</fullName>
    </submittedName>
</protein>